<protein>
    <submittedName>
        <fullName evidence="1">Uncharacterized protein</fullName>
    </submittedName>
</protein>
<dbReference type="EMBL" id="MT141395">
    <property type="protein sequence ID" value="QJA60075.1"/>
    <property type="molecule type" value="Genomic_DNA"/>
</dbReference>
<sequence length="45" mass="5497">MRRIEIHPIGNHKFRATLYVDNKYEDDWIVEEILIQGDRSIWIRG</sequence>
<proteinExistence type="predicted"/>
<accession>A0A6M3ISG1</accession>
<organism evidence="1">
    <name type="scientific">viral metagenome</name>
    <dbReference type="NCBI Taxonomy" id="1070528"/>
    <lineage>
        <taxon>unclassified sequences</taxon>
        <taxon>metagenomes</taxon>
        <taxon>organismal metagenomes</taxon>
    </lineage>
</organism>
<reference evidence="1" key="1">
    <citation type="submission" date="2020-03" db="EMBL/GenBank/DDBJ databases">
        <title>The deep terrestrial virosphere.</title>
        <authorList>
            <person name="Holmfeldt K."/>
            <person name="Nilsson E."/>
            <person name="Simone D."/>
            <person name="Lopez-Fernandez M."/>
            <person name="Wu X."/>
            <person name="de Brujin I."/>
            <person name="Lundin D."/>
            <person name="Andersson A."/>
            <person name="Bertilsson S."/>
            <person name="Dopson M."/>
        </authorList>
    </citation>
    <scope>NUCLEOTIDE SEQUENCE</scope>
    <source>
        <strain evidence="2">MM415A01885</strain>
        <strain evidence="1">MM415B01185</strain>
    </source>
</reference>
<evidence type="ECO:0000313" key="1">
    <source>
        <dbReference type="EMBL" id="QJA60075.1"/>
    </source>
</evidence>
<gene>
    <name evidence="2" type="ORF">MM415A01885_0006</name>
    <name evidence="1" type="ORF">MM415B01185_0009</name>
</gene>
<dbReference type="AlphaFoldDB" id="A0A6M3ISG1"/>
<name>A0A6M3ISG1_9ZZZZ</name>
<dbReference type="EMBL" id="MT142134">
    <property type="protein sequence ID" value="QJA74999.1"/>
    <property type="molecule type" value="Genomic_DNA"/>
</dbReference>
<evidence type="ECO:0000313" key="2">
    <source>
        <dbReference type="EMBL" id="QJA74999.1"/>
    </source>
</evidence>